<accession>A0A2M7IE59</accession>
<evidence type="ECO:0000256" key="6">
    <source>
        <dbReference type="SAM" id="MobiDB-lite"/>
    </source>
</evidence>
<proteinExistence type="inferred from homology"/>
<dbReference type="GO" id="GO:0003735">
    <property type="term" value="F:structural constituent of ribosome"/>
    <property type="evidence" value="ECO:0007669"/>
    <property type="project" value="InterPro"/>
</dbReference>
<feature type="region of interest" description="Disordered" evidence="6">
    <location>
        <begin position="1"/>
        <end position="21"/>
    </location>
</feature>
<dbReference type="GO" id="GO:0015934">
    <property type="term" value="C:large ribosomal subunit"/>
    <property type="evidence" value="ECO:0007669"/>
    <property type="project" value="InterPro"/>
</dbReference>
<dbReference type="PANTHER" id="PTHR35534">
    <property type="entry name" value="50S RIBOSOMAL PROTEIN L32"/>
    <property type="match status" value="1"/>
</dbReference>
<dbReference type="NCBIfam" id="TIGR01031">
    <property type="entry name" value="rpmF_bact"/>
    <property type="match status" value="1"/>
</dbReference>
<dbReference type="HAMAP" id="MF_00340">
    <property type="entry name" value="Ribosomal_bL32"/>
    <property type="match status" value="1"/>
</dbReference>
<evidence type="ECO:0000256" key="5">
    <source>
        <dbReference type="HAMAP-Rule" id="MF_00340"/>
    </source>
</evidence>
<keyword evidence="2 5" id="KW-0689">Ribosomal protein</keyword>
<evidence type="ECO:0000256" key="4">
    <source>
        <dbReference type="ARBA" id="ARBA00035178"/>
    </source>
</evidence>
<dbReference type="Pfam" id="PF01783">
    <property type="entry name" value="Ribosomal_L32p"/>
    <property type="match status" value="1"/>
</dbReference>
<dbReference type="AlphaFoldDB" id="A0A2M7IE59"/>
<evidence type="ECO:0000256" key="1">
    <source>
        <dbReference type="ARBA" id="ARBA00008560"/>
    </source>
</evidence>
<evidence type="ECO:0000256" key="2">
    <source>
        <dbReference type="ARBA" id="ARBA00022980"/>
    </source>
</evidence>
<comment type="caution">
    <text evidence="7">The sequence shown here is derived from an EMBL/GenBank/DDBJ whole genome shotgun (WGS) entry which is preliminary data.</text>
</comment>
<evidence type="ECO:0000313" key="7">
    <source>
        <dbReference type="EMBL" id="PIW74793.1"/>
    </source>
</evidence>
<dbReference type="InterPro" id="IPR044957">
    <property type="entry name" value="Ribosomal_bL32_bact"/>
</dbReference>
<dbReference type="InterPro" id="IPR002677">
    <property type="entry name" value="Ribosomal_bL32"/>
</dbReference>
<comment type="similarity">
    <text evidence="1 5">Belongs to the bacterial ribosomal protein bL32 family.</text>
</comment>
<dbReference type="EMBL" id="PFGW01000017">
    <property type="protein sequence ID" value="PIW74793.1"/>
    <property type="molecule type" value="Genomic_DNA"/>
</dbReference>
<organism evidence="7 8">
    <name type="scientific">Candidatus Portnoybacteria bacterium CG_4_8_14_3_um_filter_44_15</name>
    <dbReference type="NCBI Taxonomy" id="1974803"/>
    <lineage>
        <taxon>Bacteria</taxon>
        <taxon>Candidatus Portnoyibacteriota</taxon>
    </lineage>
</organism>
<name>A0A2M7IE59_9BACT</name>
<dbReference type="Proteomes" id="UP000231673">
    <property type="component" value="Unassembled WGS sequence"/>
</dbReference>
<feature type="compositionally biased region" description="Basic and acidic residues" evidence="6">
    <location>
        <begin position="71"/>
        <end position="94"/>
    </location>
</feature>
<dbReference type="SUPFAM" id="SSF57829">
    <property type="entry name" value="Zn-binding ribosomal proteins"/>
    <property type="match status" value="1"/>
</dbReference>
<feature type="region of interest" description="Disordered" evidence="6">
    <location>
        <begin position="64"/>
        <end position="94"/>
    </location>
</feature>
<dbReference type="GO" id="GO:0006412">
    <property type="term" value="P:translation"/>
    <property type="evidence" value="ECO:0007669"/>
    <property type="project" value="UniProtKB-UniRule"/>
</dbReference>
<reference evidence="8" key="1">
    <citation type="submission" date="2017-09" db="EMBL/GenBank/DDBJ databases">
        <title>Depth-based differentiation of microbial function through sediment-hosted aquifers and enrichment of novel symbionts in the deep terrestrial subsurface.</title>
        <authorList>
            <person name="Probst A.J."/>
            <person name="Ladd B."/>
            <person name="Jarett J.K."/>
            <person name="Geller-Mcgrath D.E."/>
            <person name="Sieber C.M.K."/>
            <person name="Emerson J.B."/>
            <person name="Anantharaman K."/>
            <person name="Thomas B.C."/>
            <person name="Malmstrom R."/>
            <person name="Stieglmeier M."/>
            <person name="Klingl A."/>
            <person name="Woyke T."/>
            <person name="Ryan C.M."/>
            <person name="Banfield J.F."/>
        </authorList>
    </citation>
    <scope>NUCLEOTIDE SEQUENCE [LARGE SCALE GENOMIC DNA]</scope>
</reference>
<dbReference type="PANTHER" id="PTHR35534:SF1">
    <property type="entry name" value="LARGE RIBOSOMAL SUBUNIT PROTEIN BL32"/>
    <property type="match status" value="1"/>
</dbReference>
<gene>
    <name evidence="5" type="primary">rpmF</name>
    <name evidence="7" type="ORF">CO003_00790</name>
</gene>
<dbReference type="InterPro" id="IPR011332">
    <property type="entry name" value="Ribosomal_zn-bd"/>
</dbReference>
<keyword evidence="3 5" id="KW-0687">Ribonucleoprotein</keyword>
<sequence length="94" mass="10519">MPVPKQRHTKSRRNRGRSHQALKKQGFLVCAKCGAPVLPHRLCSNCGTYGGREVIDVMAKLTKKEQKKKTKELAEQEKGQTGDKDLSMEGLSKK</sequence>
<evidence type="ECO:0000256" key="3">
    <source>
        <dbReference type="ARBA" id="ARBA00023274"/>
    </source>
</evidence>
<evidence type="ECO:0000313" key="8">
    <source>
        <dbReference type="Proteomes" id="UP000231673"/>
    </source>
</evidence>
<protein>
    <recommendedName>
        <fullName evidence="4 5">Large ribosomal subunit protein bL32</fullName>
    </recommendedName>
</protein>